<protein>
    <submittedName>
        <fullName evidence="3">Uncharacterized protein</fullName>
    </submittedName>
</protein>
<dbReference type="EMBL" id="CAJNNV010007274">
    <property type="protein sequence ID" value="CAE8594680.1"/>
    <property type="molecule type" value="Genomic_DNA"/>
</dbReference>
<dbReference type="PANTHER" id="PTHR45752">
    <property type="entry name" value="LEUCINE-RICH REPEAT-CONTAINING"/>
    <property type="match status" value="1"/>
</dbReference>
<proteinExistence type="predicted"/>
<evidence type="ECO:0000313" key="3">
    <source>
        <dbReference type="EMBL" id="CAE8707201.1"/>
    </source>
</evidence>
<feature type="compositionally biased region" description="Low complexity" evidence="1">
    <location>
        <begin position="48"/>
        <end position="59"/>
    </location>
</feature>
<evidence type="ECO:0000256" key="1">
    <source>
        <dbReference type="SAM" id="MobiDB-lite"/>
    </source>
</evidence>
<dbReference type="Proteomes" id="UP000626109">
    <property type="component" value="Unassembled WGS sequence"/>
</dbReference>
<comment type="caution">
    <text evidence="3">The sequence shown here is derived from an EMBL/GenBank/DDBJ whole genome shotgun (WGS) entry which is preliminary data.</text>
</comment>
<dbReference type="InterPro" id="IPR032675">
    <property type="entry name" value="LRR_dom_sf"/>
</dbReference>
<reference evidence="3" key="1">
    <citation type="submission" date="2021-02" db="EMBL/GenBank/DDBJ databases">
        <authorList>
            <person name="Dougan E. K."/>
            <person name="Rhodes N."/>
            <person name="Thang M."/>
            <person name="Chan C."/>
        </authorList>
    </citation>
    <scope>NUCLEOTIDE SEQUENCE</scope>
</reference>
<dbReference type="AlphaFoldDB" id="A0A813KKF8"/>
<organism evidence="3 4">
    <name type="scientific">Polarella glacialis</name>
    <name type="common">Dinoflagellate</name>
    <dbReference type="NCBI Taxonomy" id="89957"/>
    <lineage>
        <taxon>Eukaryota</taxon>
        <taxon>Sar</taxon>
        <taxon>Alveolata</taxon>
        <taxon>Dinophyceae</taxon>
        <taxon>Suessiales</taxon>
        <taxon>Suessiaceae</taxon>
        <taxon>Polarella</taxon>
    </lineage>
</organism>
<dbReference type="Proteomes" id="UP000654075">
    <property type="component" value="Unassembled WGS sequence"/>
</dbReference>
<feature type="region of interest" description="Disordered" evidence="1">
    <location>
        <begin position="21"/>
        <end position="64"/>
    </location>
</feature>
<dbReference type="SUPFAM" id="SSF52047">
    <property type="entry name" value="RNI-like"/>
    <property type="match status" value="1"/>
</dbReference>
<name>A0A813KKF8_POLGL</name>
<feature type="non-terminal residue" evidence="3">
    <location>
        <position position="1"/>
    </location>
</feature>
<sequence length="1059" mass="116459">VTAVSLSEGLFHYHLEYDINNNDDVDDDVEDNDDDDENDDVDDDDDNNSNNSSNKNSESGPAKLRVAWDVPERQLLEMQSIHRTAVAAGILQQQQHLGLSSSWISRLKQGDQVFHERCNGDAVVATVRSVHHDEEDCSLEYTTLVTDEDGNSRQRPRTALVSFSSLVQSGPPVEKRALRLRELQDLRSLIEDRCVVESWHDQETRKCLQPEEVNLYHLNHFLICPSTVPEGVLMYCPCVDTAGARCGQAVVQSNPNSARADQMLGQGEMTGFFLGADEKKWLIVKVCRGRFVKKQGSTLIAGHISGRCEDVRPNKVSLSYQEVLRYNKGLLPEAVAPKWFCSHWWGEAVLDFIKCCEKHAATHQLGAESAYWVCAYANRQHELGVDLGSDPMQSSFLRAIELSEGVLLILDPEATPFQRIWCCFEEGIVALAQRDALPASAAWGRHGRETRQSLAATVLDIATVDGQGTAQLITQGFTKQEEEMEEIRKQEPWQPSSWEAKSKREKGFPIELVGKGLRVQITKAEASQESDKTQILNALAGRPIDEFETQPNYCHPNFHQVDATLRGIFAVAAWRAALGRGLDISEFGELPLEVALREDVSRQELELSLHGLAKQRHLSALCNALEPLKNLTQLRLDLGDCRITSTAELGRTLEAFANLQQLSVALDGCSGLTSIAELGRSFEALTNLQQLSVNLVRCTGLTSIAEMCCSLEALTNLRHLSVNLGGYECLTSIAELARSLEVLTNLWNLSVHFWDCQGLISIAQLGRSLAALTSLQQLSVALQYCRRLTSIAELGRSLAALTNLRELSVNFGGCRELIDIAEMCCSLETLTNLRQLSVNLASCRGLTSIAIAELGRSLVALTNLQHLNVNMASCRCLTSIAELGRSLAALTNLRQLRVDLGVCTGLTSIAELGRSLEALTNLRHLSVHLHFCRRLTSIAELGRSLEVLTNLRELSLNFEGCEGLPPHLQVHFHNRAELASALAATAGAGICPRTHRTFNRAELYASCGTAAGLSFALAMERACADLTPDHAVRAGVHGGVHKPAAAWRSSLAAQLRQLG</sequence>
<dbReference type="InterPro" id="IPR050715">
    <property type="entry name" value="LRR-SigEffector_domain"/>
</dbReference>
<dbReference type="Gene3D" id="3.80.10.10">
    <property type="entry name" value="Ribonuclease Inhibitor"/>
    <property type="match status" value="2"/>
</dbReference>
<dbReference type="PANTHER" id="PTHR45752:SF192">
    <property type="entry name" value="NB-ARC DOMAIN-CONTAINING PROTEIN"/>
    <property type="match status" value="1"/>
</dbReference>
<evidence type="ECO:0000313" key="4">
    <source>
        <dbReference type="Proteomes" id="UP000626109"/>
    </source>
</evidence>
<dbReference type="OrthoDB" id="1928346at2759"/>
<keyword evidence="5" id="KW-1185">Reference proteome</keyword>
<evidence type="ECO:0000313" key="5">
    <source>
        <dbReference type="Proteomes" id="UP000654075"/>
    </source>
</evidence>
<accession>A0A813KKF8</accession>
<gene>
    <name evidence="2" type="ORF">PGLA1383_LOCUS13206</name>
    <name evidence="3" type="ORF">PGLA2088_LOCUS34418</name>
</gene>
<dbReference type="EMBL" id="CAJNNW010031341">
    <property type="protein sequence ID" value="CAE8707201.1"/>
    <property type="molecule type" value="Genomic_DNA"/>
</dbReference>
<feature type="compositionally biased region" description="Acidic residues" evidence="1">
    <location>
        <begin position="21"/>
        <end position="47"/>
    </location>
</feature>
<evidence type="ECO:0000313" key="2">
    <source>
        <dbReference type="EMBL" id="CAE8594680.1"/>
    </source>
</evidence>